<dbReference type="Pfam" id="PF06475">
    <property type="entry name" value="Glycolipid_bind"/>
    <property type="match status" value="1"/>
</dbReference>
<sequence>MSAYRKHPAAWTRIDGAEGLGVGALIAETDGYRLEASETVADPRDRFACRFTVRTDLAWTTRCTRVETVSERGVHTLELAAAGGKWTMDGKRVHDLDGCVDVDVAATPLTNTLPIRRLGLRPGEFRDIAVAWIDVPSLRVSRVVQRYTRLSSAEGRERYEYRDPTYGAFELTVDREGVVVDYEGLARRVR</sequence>
<dbReference type="Proteomes" id="UP001595923">
    <property type="component" value="Unassembled WGS sequence"/>
</dbReference>
<protein>
    <submittedName>
        <fullName evidence="1">Glycolipid-binding domain-containing protein</fullName>
    </submittedName>
</protein>
<evidence type="ECO:0000313" key="1">
    <source>
        <dbReference type="EMBL" id="MFC4563679.1"/>
    </source>
</evidence>
<evidence type="ECO:0000313" key="2">
    <source>
        <dbReference type="Proteomes" id="UP001595923"/>
    </source>
</evidence>
<dbReference type="EMBL" id="JBHSFQ010000017">
    <property type="protein sequence ID" value="MFC4563679.1"/>
    <property type="molecule type" value="Genomic_DNA"/>
</dbReference>
<keyword evidence="2" id="KW-1185">Reference proteome</keyword>
<dbReference type="InterPro" id="IPR009467">
    <property type="entry name" value="Glycolipid-bd_prot_put"/>
</dbReference>
<comment type="caution">
    <text evidence="1">The sequence shown here is derived from an EMBL/GenBank/DDBJ whole genome shotgun (WGS) entry which is preliminary data.</text>
</comment>
<dbReference type="SUPFAM" id="SSF159275">
    <property type="entry name" value="PA1994-like"/>
    <property type="match status" value="1"/>
</dbReference>
<accession>A0ABV9DZC9</accession>
<dbReference type="RefSeq" id="WP_378576166.1">
    <property type="nucleotide sequence ID" value="NZ_JBHSFQ010000017.1"/>
</dbReference>
<proteinExistence type="predicted"/>
<gene>
    <name evidence="1" type="ORF">ACFO4E_17585</name>
</gene>
<reference evidence="2" key="1">
    <citation type="journal article" date="2019" name="Int. J. Syst. Evol. Microbiol.">
        <title>The Global Catalogue of Microorganisms (GCM) 10K type strain sequencing project: providing services to taxonomists for standard genome sequencing and annotation.</title>
        <authorList>
            <consortium name="The Broad Institute Genomics Platform"/>
            <consortium name="The Broad Institute Genome Sequencing Center for Infectious Disease"/>
            <person name="Wu L."/>
            <person name="Ma J."/>
        </authorList>
    </citation>
    <scope>NUCLEOTIDE SEQUENCE [LARGE SCALE GENOMIC DNA]</scope>
    <source>
        <strain evidence="2">XZYJ18</strain>
    </source>
</reference>
<organism evidence="1 2">
    <name type="scientific">Nocardiopsis mangrovi</name>
    <dbReference type="NCBI Taxonomy" id="1179818"/>
    <lineage>
        <taxon>Bacteria</taxon>
        <taxon>Bacillati</taxon>
        <taxon>Actinomycetota</taxon>
        <taxon>Actinomycetes</taxon>
        <taxon>Streptosporangiales</taxon>
        <taxon>Nocardiopsidaceae</taxon>
        <taxon>Nocardiopsis</taxon>
    </lineage>
</organism>
<name>A0ABV9DZC9_9ACTN</name>